<evidence type="ECO:0000313" key="9">
    <source>
        <dbReference type="Proteomes" id="UP000694044"/>
    </source>
</evidence>
<feature type="transmembrane region" description="Helical" evidence="6">
    <location>
        <begin position="78"/>
        <end position="99"/>
    </location>
</feature>
<dbReference type="Proteomes" id="UP000694044">
    <property type="component" value="Unassembled WGS sequence"/>
</dbReference>
<feature type="domain" description="ABC-2 type transporter transmembrane" evidence="7">
    <location>
        <begin position="27"/>
        <end position="149"/>
    </location>
</feature>
<keyword evidence="2" id="KW-0813">Transport</keyword>
<dbReference type="InterPro" id="IPR013525">
    <property type="entry name" value="ABC2_TM"/>
</dbReference>
<evidence type="ECO:0000259" key="7">
    <source>
        <dbReference type="Pfam" id="PF01061"/>
    </source>
</evidence>
<protein>
    <recommendedName>
        <fullName evidence="7">ABC-2 type transporter transmembrane domain-containing protein</fullName>
    </recommendedName>
</protein>
<keyword evidence="4 6" id="KW-1133">Transmembrane helix</keyword>
<sequence length="150" mass="17397">MRASRFRHRTFRRWSSARSEGAAIPVTQTKFVVWRYIQMDWRTSAYNLTRMIVAVFLSLLFGLIFVRTDYASNSGLNSGVGMIFIAALFNSMVAFQSVLPLSCSERGSFYREHASQTYNAFWYFVGSTLAEIPFCFMLIFTEIFYPFMGF</sequence>
<name>A0A8T1VPF2_9STRA</name>
<evidence type="ECO:0000256" key="6">
    <source>
        <dbReference type="SAM" id="Phobius"/>
    </source>
</evidence>
<evidence type="ECO:0000256" key="3">
    <source>
        <dbReference type="ARBA" id="ARBA00022692"/>
    </source>
</evidence>
<dbReference type="AlphaFoldDB" id="A0A8T1VPF2"/>
<keyword evidence="3 6" id="KW-0812">Transmembrane</keyword>
<dbReference type="GO" id="GO:0140359">
    <property type="term" value="F:ABC-type transporter activity"/>
    <property type="evidence" value="ECO:0007669"/>
    <property type="project" value="InterPro"/>
</dbReference>
<feature type="transmembrane region" description="Helical" evidence="6">
    <location>
        <begin position="120"/>
        <end position="145"/>
    </location>
</feature>
<evidence type="ECO:0000256" key="1">
    <source>
        <dbReference type="ARBA" id="ARBA00004141"/>
    </source>
</evidence>
<feature type="transmembrane region" description="Helical" evidence="6">
    <location>
        <begin position="45"/>
        <end position="66"/>
    </location>
</feature>
<dbReference type="GO" id="GO:0016020">
    <property type="term" value="C:membrane"/>
    <property type="evidence" value="ECO:0007669"/>
    <property type="project" value="UniProtKB-SubCell"/>
</dbReference>
<proteinExistence type="predicted"/>
<keyword evidence="5 6" id="KW-0472">Membrane</keyword>
<comment type="caution">
    <text evidence="8">The sequence shown here is derived from an EMBL/GenBank/DDBJ whole genome shotgun (WGS) entry which is preliminary data.</text>
</comment>
<dbReference type="EMBL" id="JAGDFM010000186">
    <property type="protein sequence ID" value="KAG7383137.1"/>
    <property type="molecule type" value="Genomic_DNA"/>
</dbReference>
<dbReference type="OrthoDB" id="111636at2759"/>
<evidence type="ECO:0000256" key="5">
    <source>
        <dbReference type="ARBA" id="ARBA00023136"/>
    </source>
</evidence>
<reference evidence="8" key="1">
    <citation type="submission" date="2021-02" db="EMBL/GenBank/DDBJ databases">
        <authorList>
            <person name="Palmer J.M."/>
        </authorList>
    </citation>
    <scope>NUCLEOTIDE SEQUENCE</scope>
    <source>
        <strain evidence="8">SCRP734</strain>
    </source>
</reference>
<evidence type="ECO:0000256" key="2">
    <source>
        <dbReference type="ARBA" id="ARBA00022448"/>
    </source>
</evidence>
<evidence type="ECO:0000313" key="8">
    <source>
        <dbReference type="EMBL" id="KAG7383137.1"/>
    </source>
</evidence>
<evidence type="ECO:0000256" key="4">
    <source>
        <dbReference type="ARBA" id="ARBA00022989"/>
    </source>
</evidence>
<gene>
    <name evidence="8" type="ORF">PHYPSEUDO_004009</name>
</gene>
<accession>A0A8T1VPF2</accession>
<organism evidence="8 9">
    <name type="scientific">Phytophthora pseudosyringae</name>
    <dbReference type="NCBI Taxonomy" id="221518"/>
    <lineage>
        <taxon>Eukaryota</taxon>
        <taxon>Sar</taxon>
        <taxon>Stramenopiles</taxon>
        <taxon>Oomycota</taxon>
        <taxon>Peronosporomycetes</taxon>
        <taxon>Peronosporales</taxon>
        <taxon>Peronosporaceae</taxon>
        <taxon>Phytophthora</taxon>
    </lineage>
</organism>
<dbReference type="PANTHER" id="PTHR19241">
    <property type="entry name" value="ATP-BINDING CASSETTE TRANSPORTER"/>
    <property type="match status" value="1"/>
</dbReference>
<dbReference type="Pfam" id="PF01061">
    <property type="entry name" value="ABC2_membrane"/>
    <property type="match status" value="1"/>
</dbReference>
<keyword evidence="9" id="KW-1185">Reference proteome</keyword>
<comment type="subcellular location">
    <subcellularLocation>
        <location evidence="1">Membrane</location>
        <topology evidence="1">Multi-pass membrane protein</topology>
    </subcellularLocation>
</comment>